<dbReference type="InterPro" id="IPR002480">
    <property type="entry name" value="DAHP_synth_2"/>
</dbReference>
<dbReference type="STRING" id="768670.Calni_0715"/>
<evidence type="ECO:0000313" key="5">
    <source>
        <dbReference type="EMBL" id="ADR18626.1"/>
    </source>
</evidence>
<proteinExistence type="inferred from homology"/>
<feature type="binding site" evidence="3">
    <location>
        <position position="395"/>
    </location>
    <ligand>
        <name>Mn(2+)</name>
        <dbReference type="ChEBI" id="CHEBI:29035"/>
    </ligand>
</feature>
<dbReference type="Pfam" id="PF01474">
    <property type="entry name" value="DAHP_synth_2"/>
    <property type="match status" value="1"/>
</dbReference>
<comment type="similarity">
    <text evidence="1 4">Belongs to the class-II DAHP synthase family.</text>
</comment>
<protein>
    <recommendedName>
        <fullName evidence="4">Phospho-2-dehydro-3-deoxyheptonate aldolase</fullName>
        <ecNumber evidence="4">2.5.1.54</ecNumber>
    </recommendedName>
</protein>
<sequence>MSKKIEQLTEWRSYKIKQQPVWYNKELAINVLSQIAKLPALVFAGETRNLKNNLIDVEQGRTILLQCGDCSENFDYCHGPRIHNMLRIIFQMALIISFKTKKKVLKIGRIAGQYAKPRSNDYEIINGVKLPVYRGDIINGYEPTLDSRKHDPERMLKAYFYSAATLNLIRAFTQGGYASLEYMLDWQRHFFSNSKIMYYYVDLVREIENNIRFIRSLGINTNEKVSSLMEFFISHEGLLLEYEEKLCRIDTLTYDLYSTSAHMLWIGNRTREPEGAHAYFMSNINNPVGIKIGPGYDVNEINKLLCKLNPNNHRGKIVLITRFGYDKIEKEIIPLIEMIKNDKLNLSIICDPVHGNTETINNIKIRRFENIVKETELFFKILTDYKLYPGGVHLEMTSDNVTECLGGLSGISENDLNLNYTTYCDPRLNADQAVEYAFKLAEIINETSNNL</sequence>
<evidence type="ECO:0000313" key="6">
    <source>
        <dbReference type="Proteomes" id="UP000007039"/>
    </source>
</evidence>
<dbReference type="GO" id="GO:0009423">
    <property type="term" value="P:chorismate biosynthetic process"/>
    <property type="evidence" value="ECO:0007669"/>
    <property type="project" value="UniProtKB-UniPathway"/>
</dbReference>
<reference evidence="5 6" key="2">
    <citation type="journal article" date="2011" name="Stand. Genomic Sci.">
        <title>Complete genome sequence of Calditerrivibrio nitroreducens type strain (Yu37-1).</title>
        <authorList>
            <person name="Pitluck S."/>
            <person name="Sikorski J."/>
            <person name="Zeytun A."/>
            <person name="Lapidus A."/>
            <person name="Nolan M."/>
            <person name="Lucas S."/>
            <person name="Hammon N."/>
            <person name="Deshpande S."/>
            <person name="Cheng J.F."/>
            <person name="Tapia R."/>
            <person name="Han C."/>
            <person name="Goodwin L."/>
            <person name="Liolios K."/>
            <person name="Pagani I."/>
            <person name="Ivanova N."/>
            <person name="Mavromatis K."/>
            <person name="Pati A."/>
            <person name="Chen A."/>
            <person name="Palaniappan K."/>
            <person name="Hauser L."/>
            <person name="Chang Y.J."/>
            <person name="Jeffries C.D."/>
            <person name="Detter J.C."/>
            <person name="Brambilla E."/>
            <person name="Djao O.D."/>
            <person name="Rohde M."/>
            <person name="Spring S."/>
            <person name="Goker M."/>
            <person name="Woyke T."/>
            <person name="Bristow J."/>
            <person name="Eisen J.A."/>
            <person name="Markowitz V."/>
            <person name="Hugenholtz P."/>
            <person name="Kyrpides N.C."/>
            <person name="Klenk H.P."/>
            <person name="Land M."/>
        </authorList>
    </citation>
    <scope>NUCLEOTIDE SEQUENCE [LARGE SCALE GENOMIC DNA]</scope>
    <source>
        <strain evidence="6">DSM 19672 / NBRC 101217 / Yu37-1</strain>
    </source>
</reference>
<evidence type="ECO:0000256" key="4">
    <source>
        <dbReference type="RuleBase" id="RU363071"/>
    </source>
</evidence>
<keyword evidence="3" id="KW-0170">Cobalt</keyword>
<keyword evidence="4" id="KW-0057">Aromatic amino acid biosynthesis</keyword>
<keyword evidence="6" id="KW-1185">Reference proteome</keyword>
<dbReference type="AlphaFoldDB" id="E4TGE5"/>
<dbReference type="HOGENOM" id="CLU_026885_0_1_0"/>
<dbReference type="EC" id="2.5.1.54" evidence="4"/>
<dbReference type="GO" id="GO:0009073">
    <property type="term" value="P:aromatic amino acid family biosynthetic process"/>
    <property type="evidence" value="ECO:0007669"/>
    <property type="project" value="UniProtKB-KW"/>
</dbReference>
<dbReference type="GO" id="GO:0008652">
    <property type="term" value="P:amino acid biosynthetic process"/>
    <property type="evidence" value="ECO:0007669"/>
    <property type="project" value="UniProtKB-KW"/>
</dbReference>
<keyword evidence="2 4" id="KW-0808">Transferase</keyword>
<dbReference type="PANTHER" id="PTHR21337:SF0">
    <property type="entry name" value="PHOSPHO-2-DEHYDRO-3-DEOXYHEPTONATE ALDOLASE"/>
    <property type="match status" value="1"/>
</dbReference>
<evidence type="ECO:0000256" key="1">
    <source>
        <dbReference type="ARBA" id="ARBA00008911"/>
    </source>
</evidence>
<feature type="binding site" evidence="3">
    <location>
        <position position="354"/>
    </location>
    <ligand>
        <name>Mn(2+)</name>
        <dbReference type="ChEBI" id="CHEBI:29035"/>
    </ligand>
</feature>
<evidence type="ECO:0000256" key="2">
    <source>
        <dbReference type="ARBA" id="ARBA00022679"/>
    </source>
</evidence>
<feature type="binding site" evidence="3">
    <location>
        <position position="109"/>
    </location>
    <ligand>
        <name>phosphoenolpyruvate</name>
        <dbReference type="ChEBI" id="CHEBI:58702"/>
    </ligand>
</feature>
<keyword evidence="4" id="KW-0028">Amino-acid biosynthesis</keyword>
<dbReference type="KEGG" id="cni:Calni_0715"/>
<dbReference type="RefSeq" id="WP_013450839.1">
    <property type="nucleotide sequence ID" value="NC_014758.1"/>
</dbReference>
<keyword evidence="3" id="KW-0464">Manganese</keyword>
<dbReference type="OrthoDB" id="9766852at2"/>
<dbReference type="Proteomes" id="UP000007039">
    <property type="component" value="Chromosome"/>
</dbReference>
<comment type="cofactor">
    <cofactor evidence="3">
        <name>Mn(2+)</name>
        <dbReference type="ChEBI" id="CHEBI:29035"/>
    </cofactor>
    <cofactor evidence="3">
        <name>Co(2+)</name>
        <dbReference type="ChEBI" id="CHEBI:48828"/>
    </cofactor>
    <cofactor evidence="3">
        <name>Cd(2+)</name>
        <dbReference type="ChEBI" id="CHEBI:48775"/>
    </cofactor>
    <text evidence="3">Binds 1 divalent cation per subunit. The enzyme is active with manganese, cobalt or cadmium ions.</text>
</comment>
<accession>E4TGE5</accession>
<dbReference type="eggNOG" id="COG3200">
    <property type="taxonomic scope" value="Bacteria"/>
</dbReference>
<feature type="binding site" evidence="3">
    <location>
        <position position="70"/>
    </location>
    <ligand>
        <name>Mn(2+)</name>
        <dbReference type="ChEBI" id="CHEBI:29035"/>
    </ligand>
</feature>
<evidence type="ECO:0000256" key="3">
    <source>
        <dbReference type="PIRSR" id="PIRSR602480-1"/>
    </source>
</evidence>
<feature type="binding site" evidence="3">
    <location>
        <position position="322"/>
    </location>
    <ligand>
        <name>phosphoenolpyruvate</name>
        <dbReference type="ChEBI" id="CHEBI:58702"/>
    </ligand>
</feature>
<comment type="catalytic activity">
    <reaction evidence="4">
        <text>D-erythrose 4-phosphate + phosphoenolpyruvate + H2O = 7-phospho-2-dehydro-3-deoxy-D-arabino-heptonate + phosphate</text>
        <dbReference type="Rhea" id="RHEA:14717"/>
        <dbReference type="ChEBI" id="CHEBI:15377"/>
        <dbReference type="ChEBI" id="CHEBI:16897"/>
        <dbReference type="ChEBI" id="CHEBI:43474"/>
        <dbReference type="ChEBI" id="CHEBI:58394"/>
        <dbReference type="ChEBI" id="CHEBI:58702"/>
        <dbReference type="EC" id="2.5.1.54"/>
    </reaction>
</comment>
<feature type="binding site" evidence="3">
    <location>
        <position position="425"/>
    </location>
    <ligand>
        <name>Mn(2+)</name>
        <dbReference type="ChEBI" id="CHEBI:29035"/>
    </ligand>
</feature>
<dbReference type="EMBL" id="CP002347">
    <property type="protein sequence ID" value="ADR18626.1"/>
    <property type="molecule type" value="Genomic_DNA"/>
</dbReference>
<feature type="binding site" evidence="3">
    <location>
        <position position="291"/>
    </location>
    <ligand>
        <name>phosphoenolpyruvate</name>
        <dbReference type="ChEBI" id="CHEBI:58702"/>
    </ligand>
</feature>
<dbReference type="InterPro" id="IPR013785">
    <property type="entry name" value="Aldolase_TIM"/>
</dbReference>
<reference key="1">
    <citation type="submission" date="2010-11" db="EMBL/GenBank/DDBJ databases">
        <title>The complete genome of chromosome of Calditerrivibrio nitroreducens DSM 19672.</title>
        <authorList>
            <consortium name="US DOE Joint Genome Institute (JGI-PGF)"/>
            <person name="Lucas S."/>
            <person name="Copeland A."/>
            <person name="Lapidus A."/>
            <person name="Bruce D."/>
            <person name="Goodwin L."/>
            <person name="Pitluck S."/>
            <person name="Kyrpides N."/>
            <person name="Mavromatis K."/>
            <person name="Ivanova N."/>
            <person name="Mikhailova N."/>
            <person name="Zeytun A."/>
            <person name="Brettin T."/>
            <person name="Detter J.C."/>
            <person name="Tapia R."/>
            <person name="Han C."/>
            <person name="Land M."/>
            <person name="Hauser L."/>
            <person name="Markowitz V."/>
            <person name="Cheng J.-F."/>
            <person name="Hugenholtz P."/>
            <person name="Woyke T."/>
            <person name="Wu D."/>
            <person name="Spring S."/>
            <person name="Schroeder M."/>
            <person name="Brambilla E."/>
            <person name="Klenk H.-P."/>
            <person name="Eisen J.A."/>
        </authorList>
    </citation>
    <scope>NUCLEOTIDE SEQUENCE [LARGE SCALE GENOMIC DNA]</scope>
    <source>
        <strain>DSM 19672</strain>
    </source>
</reference>
<keyword evidence="3" id="KW-0104">Cadmium</keyword>
<dbReference type="Gene3D" id="3.20.20.70">
    <property type="entry name" value="Aldolase class I"/>
    <property type="match status" value="2"/>
</dbReference>
<name>E4TGE5_CALNY</name>
<organism evidence="5 6">
    <name type="scientific">Calditerrivibrio nitroreducens (strain DSM 19672 / NBRC 101217 / Yu37-1)</name>
    <dbReference type="NCBI Taxonomy" id="768670"/>
    <lineage>
        <taxon>Bacteria</taxon>
        <taxon>Pseudomonadati</taxon>
        <taxon>Deferribacterota</taxon>
        <taxon>Deferribacteres</taxon>
        <taxon>Deferribacterales</taxon>
        <taxon>Calditerrivibrionaceae</taxon>
    </lineage>
</organism>
<comment type="pathway">
    <text evidence="4">Metabolic intermediate biosynthesis; chorismate biosynthesis; chorismate from D-erythrose 4-phosphate and phosphoenolpyruvate: step 1/7.</text>
</comment>
<dbReference type="PANTHER" id="PTHR21337">
    <property type="entry name" value="PHOSPHO-2-DEHYDRO-3-DEOXYHEPTONATE ALDOLASE 1, 2"/>
    <property type="match status" value="1"/>
</dbReference>
<dbReference type="SUPFAM" id="SSF51569">
    <property type="entry name" value="Aldolase"/>
    <property type="match status" value="1"/>
</dbReference>
<gene>
    <name evidence="5" type="ordered locus">Calni_0715</name>
</gene>
<dbReference type="UniPathway" id="UPA00053">
    <property type="reaction ID" value="UER00084"/>
</dbReference>
<dbReference type="GO" id="GO:0003849">
    <property type="term" value="F:3-deoxy-7-phosphoheptulonate synthase activity"/>
    <property type="evidence" value="ECO:0007669"/>
    <property type="project" value="UniProtKB-EC"/>
</dbReference>